<dbReference type="STRING" id="1294263.JCM21531_600"/>
<evidence type="ECO:0000313" key="4">
    <source>
        <dbReference type="Proteomes" id="UP000019109"/>
    </source>
</evidence>
<dbReference type="Gene3D" id="3.90.190.20">
    <property type="entry name" value="Mur ligase, C-terminal domain"/>
    <property type="match status" value="1"/>
</dbReference>
<dbReference type="InterPro" id="IPR036615">
    <property type="entry name" value="Mur_ligase_C_dom_sf"/>
</dbReference>
<dbReference type="InterPro" id="IPR036565">
    <property type="entry name" value="Mur-like_cat_sf"/>
</dbReference>
<feature type="domain" description="Mur ligase central" evidence="2">
    <location>
        <begin position="3"/>
        <end position="123"/>
    </location>
</feature>
<dbReference type="InterPro" id="IPR013221">
    <property type="entry name" value="Mur_ligase_cen"/>
</dbReference>
<gene>
    <name evidence="3" type="ORF">JCM21531_600</name>
</gene>
<dbReference type="Proteomes" id="UP000019109">
    <property type="component" value="Unassembled WGS sequence"/>
</dbReference>
<dbReference type="PANTHER" id="PTHR43445:SF3">
    <property type="entry name" value="UDP-N-ACETYLMURAMATE--L-ALANINE LIGASE"/>
    <property type="match status" value="1"/>
</dbReference>
<sequence length="285" mass="32190">MKFHPYLAVVLNIEADHLDYFKDIEHIKSSFLKFIHLIPKNGYVVACVDDKNILSLLKDVHCNIITYGLNSKDAMWRAEEISFDENGFASFTALKNSKRIASIQLKIPGVHNISNALASIAACDALGCSIENIKKGLESYTGIHRRFELKGIEDNIKVVDDYAHHPSEIKATLKAARSGNYPRIWTVFQPHTYTRTKLLLDEFSQAFKDADKVIVTDIYSAREKDTGEIHSKTLAEKIRANGQDAIYLPDFEGIVEYLKENASSGDLILTMSRRCLPGRRNVSQR</sequence>
<dbReference type="Pfam" id="PF02875">
    <property type="entry name" value="Mur_ligase_C"/>
    <property type="match status" value="1"/>
</dbReference>
<keyword evidence="4" id="KW-1185">Reference proteome</keyword>
<evidence type="ECO:0000259" key="2">
    <source>
        <dbReference type="Pfam" id="PF08245"/>
    </source>
</evidence>
<dbReference type="GO" id="GO:0016881">
    <property type="term" value="F:acid-amino acid ligase activity"/>
    <property type="evidence" value="ECO:0007669"/>
    <property type="project" value="InterPro"/>
</dbReference>
<name>W4V1Z9_9FIRM</name>
<dbReference type="Gene3D" id="3.40.1190.10">
    <property type="entry name" value="Mur-like, catalytic domain"/>
    <property type="match status" value="1"/>
</dbReference>
<evidence type="ECO:0000259" key="1">
    <source>
        <dbReference type="Pfam" id="PF02875"/>
    </source>
</evidence>
<dbReference type="GO" id="GO:0005524">
    <property type="term" value="F:ATP binding"/>
    <property type="evidence" value="ECO:0007669"/>
    <property type="project" value="InterPro"/>
</dbReference>
<dbReference type="SUPFAM" id="SSF53244">
    <property type="entry name" value="MurD-like peptide ligases, peptide-binding domain"/>
    <property type="match status" value="1"/>
</dbReference>
<protein>
    <submittedName>
        <fullName evidence="3">UDP-N-acetylmuramate-alanine ligase</fullName>
    </submittedName>
</protein>
<dbReference type="SUPFAM" id="SSF53623">
    <property type="entry name" value="MurD-like peptide ligases, catalytic domain"/>
    <property type="match status" value="1"/>
</dbReference>
<organism evidence="3 4">
    <name type="scientific">Acetivibrio straminisolvens JCM 21531</name>
    <dbReference type="NCBI Taxonomy" id="1294263"/>
    <lineage>
        <taxon>Bacteria</taxon>
        <taxon>Bacillati</taxon>
        <taxon>Bacillota</taxon>
        <taxon>Clostridia</taxon>
        <taxon>Eubacteriales</taxon>
        <taxon>Oscillospiraceae</taxon>
        <taxon>Acetivibrio</taxon>
    </lineage>
</organism>
<dbReference type="EMBL" id="BAVR01000005">
    <property type="protein sequence ID" value="GAE87246.1"/>
    <property type="molecule type" value="Genomic_DNA"/>
</dbReference>
<proteinExistence type="predicted"/>
<reference evidence="3" key="1">
    <citation type="journal article" date="2014" name="Genome Announc.">
        <title>Draft Genome Sequence of Clostridium straminisolvens Strain JCM 21531T, Isolated from a Cellulose-Degrading Bacterial Community.</title>
        <authorList>
            <person name="Yuki M."/>
            <person name="Oshima K."/>
            <person name="Suda W."/>
            <person name="Sakamoto M."/>
            <person name="Kitamura K."/>
            <person name="Iida T."/>
            <person name="Hattori M."/>
            <person name="Ohkuma M."/>
        </authorList>
    </citation>
    <scope>NUCLEOTIDE SEQUENCE [LARGE SCALE GENOMIC DNA]</scope>
    <source>
        <strain evidence="3">JCM 21531</strain>
    </source>
</reference>
<evidence type="ECO:0000313" key="3">
    <source>
        <dbReference type="EMBL" id="GAE87246.1"/>
    </source>
</evidence>
<dbReference type="AlphaFoldDB" id="W4V1Z9"/>
<dbReference type="Pfam" id="PF08245">
    <property type="entry name" value="Mur_ligase_M"/>
    <property type="match status" value="1"/>
</dbReference>
<comment type="caution">
    <text evidence="3">The sequence shown here is derived from an EMBL/GenBank/DDBJ whole genome shotgun (WGS) entry which is preliminary data.</text>
</comment>
<keyword evidence="3" id="KW-0436">Ligase</keyword>
<feature type="domain" description="Mur ligase C-terminal" evidence="1">
    <location>
        <begin position="145"/>
        <end position="273"/>
    </location>
</feature>
<dbReference type="PANTHER" id="PTHR43445">
    <property type="entry name" value="UDP-N-ACETYLMURAMATE--L-ALANINE LIGASE-RELATED"/>
    <property type="match status" value="1"/>
</dbReference>
<dbReference type="InterPro" id="IPR050061">
    <property type="entry name" value="MurCDEF_pg_biosynth"/>
</dbReference>
<dbReference type="InterPro" id="IPR004101">
    <property type="entry name" value="Mur_ligase_C"/>
</dbReference>
<accession>W4V1Z9</accession>